<reference evidence="6 7" key="1">
    <citation type="submission" date="2015-05" db="EMBL/GenBank/DDBJ databases">
        <authorList>
            <person name="Dickey A."/>
            <person name="Clawson M."/>
            <person name="Bono J."/>
            <person name="Loy J.D."/>
        </authorList>
    </citation>
    <scope>NUCLEOTIDE SEQUENCE [LARGE SCALE GENOMIC DNA]</scope>
    <source>
        <strain evidence="6 7">22581</strain>
    </source>
</reference>
<evidence type="ECO:0000256" key="1">
    <source>
        <dbReference type="ARBA" id="ARBA00023015"/>
    </source>
</evidence>
<dbReference type="SUPFAM" id="SSF46785">
    <property type="entry name" value="Winged helix' DNA-binding domain"/>
    <property type="match status" value="1"/>
</dbReference>
<dbReference type="Pfam" id="PF01614">
    <property type="entry name" value="IclR_C"/>
    <property type="match status" value="1"/>
</dbReference>
<keyword evidence="2" id="KW-0238">DNA-binding</keyword>
<dbReference type="InterPro" id="IPR050707">
    <property type="entry name" value="HTH_MetabolicPath_Reg"/>
</dbReference>
<proteinExistence type="predicted"/>
<dbReference type="InterPro" id="IPR036390">
    <property type="entry name" value="WH_DNA-bd_sf"/>
</dbReference>
<evidence type="ECO:0000256" key="3">
    <source>
        <dbReference type="ARBA" id="ARBA00023163"/>
    </source>
</evidence>
<dbReference type="SUPFAM" id="SSF55781">
    <property type="entry name" value="GAF domain-like"/>
    <property type="match status" value="1"/>
</dbReference>
<dbReference type="InterPro" id="IPR029016">
    <property type="entry name" value="GAF-like_dom_sf"/>
</dbReference>
<evidence type="ECO:0000259" key="5">
    <source>
        <dbReference type="PROSITE" id="PS51078"/>
    </source>
</evidence>
<name>A0AAC8PXS5_9GAMM</name>
<dbReference type="EMBL" id="CP011376">
    <property type="protein sequence ID" value="AKG07544.1"/>
    <property type="molecule type" value="Genomic_DNA"/>
</dbReference>
<feature type="domain" description="HTH iclR-type" evidence="4">
    <location>
        <begin position="11"/>
        <end position="72"/>
    </location>
</feature>
<dbReference type="AlphaFoldDB" id="A0AAC8PXS5"/>
<accession>A0AAC8PXS5</accession>
<gene>
    <name evidence="6" type="ORF">AAX06_04500</name>
</gene>
<dbReference type="PANTHER" id="PTHR30136">
    <property type="entry name" value="HELIX-TURN-HELIX TRANSCRIPTIONAL REGULATOR, ICLR FAMILY"/>
    <property type="match status" value="1"/>
</dbReference>
<keyword evidence="1" id="KW-0805">Transcription regulation</keyword>
<dbReference type="Pfam" id="PF09339">
    <property type="entry name" value="HTH_IclR"/>
    <property type="match status" value="1"/>
</dbReference>
<dbReference type="GO" id="GO:0003677">
    <property type="term" value="F:DNA binding"/>
    <property type="evidence" value="ECO:0007669"/>
    <property type="project" value="UniProtKB-KW"/>
</dbReference>
<dbReference type="PROSITE" id="PS51077">
    <property type="entry name" value="HTH_ICLR"/>
    <property type="match status" value="1"/>
</dbReference>
<evidence type="ECO:0000313" key="7">
    <source>
        <dbReference type="Proteomes" id="UP000077465"/>
    </source>
</evidence>
<dbReference type="InterPro" id="IPR005471">
    <property type="entry name" value="Tscrpt_reg_IclR_N"/>
</dbReference>
<organism evidence="6 7">
    <name type="scientific">Moraxella bovoculi</name>
    <dbReference type="NCBI Taxonomy" id="386891"/>
    <lineage>
        <taxon>Bacteria</taxon>
        <taxon>Pseudomonadati</taxon>
        <taxon>Pseudomonadota</taxon>
        <taxon>Gammaproteobacteria</taxon>
        <taxon>Moraxellales</taxon>
        <taxon>Moraxellaceae</taxon>
        <taxon>Moraxella</taxon>
    </lineage>
</organism>
<dbReference type="GO" id="GO:0045892">
    <property type="term" value="P:negative regulation of DNA-templated transcription"/>
    <property type="evidence" value="ECO:0007669"/>
    <property type="project" value="TreeGrafter"/>
</dbReference>
<feature type="domain" description="IclR-ED" evidence="5">
    <location>
        <begin position="66"/>
        <end position="255"/>
    </location>
</feature>
<dbReference type="PANTHER" id="PTHR30136:SF35">
    <property type="entry name" value="HTH-TYPE TRANSCRIPTIONAL REGULATOR RV1719"/>
    <property type="match status" value="1"/>
</dbReference>
<dbReference type="InterPro" id="IPR036388">
    <property type="entry name" value="WH-like_DNA-bd_sf"/>
</dbReference>
<evidence type="ECO:0000256" key="2">
    <source>
        <dbReference type="ARBA" id="ARBA00023125"/>
    </source>
</evidence>
<dbReference type="InterPro" id="IPR014757">
    <property type="entry name" value="Tscrpt_reg_IclR_C"/>
</dbReference>
<evidence type="ECO:0000313" key="6">
    <source>
        <dbReference type="EMBL" id="AKG07544.1"/>
    </source>
</evidence>
<dbReference type="PROSITE" id="PS51078">
    <property type="entry name" value="ICLR_ED"/>
    <property type="match status" value="1"/>
</dbReference>
<evidence type="ECO:0008006" key="8">
    <source>
        <dbReference type="Google" id="ProtNLM"/>
    </source>
</evidence>
<sequence length="258" mass="28385">MTEKPAKATSVPALEKAFEILDFITKSPMPVSSATIARELSLARSTTHNILQSLTNKGVLYRDNNHLYSLGSYLLYWAGRFEVEKGVVALFHELVAGFEVLTPYTVTLSTLDFERGETVFLSSHTGSSAIDFAFRRGVRVPAVFSATGKAILSQCSFDKVMAIYDEFPMPITERGVSNFEGLSAEFYGIRKTRLSLDDGQLRLGMTCMGTYIQSQDGVRLGIAVSLSDSEYHEYKDVIGQALIDLALQIERGLGFHGG</sequence>
<dbReference type="Gene3D" id="3.30.450.40">
    <property type="match status" value="1"/>
</dbReference>
<dbReference type="Proteomes" id="UP000077465">
    <property type="component" value="Chromosome"/>
</dbReference>
<keyword evidence="3" id="KW-0804">Transcription</keyword>
<dbReference type="GO" id="GO:0003700">
    <property type="term" value="F:DNA-binding transcription factor activity"/>
    <property type="evidence" value="ECO:0007669"/>
    <property type="project" value="TreeGrafter"/>
</dbReference>
<evidence type="ECO:0000259" key="4">
    <source>
        <dbReference type="PROSITE" id="PS51077"/>
    </source>
</evidence>
<dbReference type="Gene3D" id="1.10.10.10">
    <property type="entry name" value="Winged helix-like DNA-binding domain superfamily/Winged helix DNA-binding domain"/>
    <property type="match status" value="1"/>
</dbReference>
<dbReference type="RefSeq" id="WP_046696784.1">
    <property type="nucleotide sequence ID" value="NZ_CP011376.1"/>
</dbReference>
<dbReference type="SMART" id="SM00346">
    <property type="entry name" value="HTH_ICLR"/>
    <property type="match status" value="1"/>
</dbReference>
<protein>
    <recommendedName>
        <fullName evidence="8">IclR family transcriptional regulator</fullName>
    </recommendedName>
</protein>